<reference evidence="2 3" key="1">
    <citation type="submission" date="2018-09" db="EMBL/GenBank/DDBJ databases">
        <title>Genomic Encyclopedia of Archaeal and Bacterial Type Strains, Phase II (KMG-II): from individual species to whole genera.</title>
        <authorList>
            <person name="Goeker M."/>
        </authorList>
    </citation>
    <scope>NUCLEOTIDE SEQUENCE [LARGE SCALE GENOMIC DNA]</scope>
    <source>
        <strain evidence="2 3">DSM 17008</strain>
    </source>
</reference>
<evidence type="ECO:0000256" key="1">
    <source>
        <dbReference type="SAM" id="Phobius"/>
    </source>
</evidence>
<evidence type="ECO:0000313" key="2">
    <source>
        <dbReference type="EMBL" id="RKD73117.1"/>
    </source>
</evidence>
<accession>A0A419V3L9</accession>
<feature type="transmembrane region" description="Helical" evidence="1">
    <location>
        <begin position="12"/>
        <end position="31"/>
    </location>
</feature>
<sequence>MEEESRKTAGWLIIVLPTVIYGGVSLLQMIVSMDAGYVDNPIRQDLFRAGHAHAGVLLILALVVLLYVDHTSYGPGPKRFIRHSIPLSAILLPVGFFFSVLDPQATEPNAFIYTAYAGAVLLAAGLLTLGFGLVKNNSRNRD</sequence>
<keyword evidence="1" id="KW-0812">Transmembrane</keyword>
<dbReference type="RefSeq" id="WP_211326986.1">
    <property type="nucleotide sequence ID" value="NZ_RAPK01000009.1"/>
</dbReference>
<keyword evidence="1" id="KW-1133">Transmembrane helix</keyword>
<protein>
    <submittedName>
        <fullName evidence="2">Uncharacterized protein</fullName>
    </submittedName>
</protein>
<dbReference type="Proteomes" id="UP000285120">
    <property type="component" value="Unassembled WGS sequence"/>
</dbReference>
<organism evidence="2 3">
    <name type="scientific">Sinobaca qinghaiensis</name>
    <dbReference type="NCBI Taxonomy" id="342944"/>
    <lineage>
        <taxon>Bacteria</taxon>
        <taxon>Bacillati</taxon>
        <taxon>Bacillota</taxon>
        <taxon>Bacilli</taxon>
        <taxon>Bacillales</taxon>
        <taxon>Sporolactobacillaceae</taxon>
        <taxon>Sinobaca</taxon>
    </lineage>
</organism>
<proteinExistence type="predicted"/>
<feature type="transmembrane region" description="Helical" evidence="1">
    <location>
        <begin position="113"/>
        <end position="134"/>
    </location>
</feature>
<dbReference type="AlphaFoldDB" id="A0A419V3L9"/>
<keyword evidence="3" id="KW-1185">Reference proteome</keyword>
<evidence type="ECO:0000313" key="3">
    <source>
        <dbReference type="Proteomes" id="UP000285120"/>
    </source>
</evidence>
<feature type="transmembrane region" description="Helical" evidence="1">
    <location>
        <begin position="51"/>
        <end position="68"/>
    </location>
</feature>
<feature type="transmembrane region" description="Helical" evidence="1">
    <location>
        <begin position="80"/>
        <end position="101"/>
    </location>
</feature>
<dbReference type="EMBL" id="RAPK01000009">
    <property type="protein sequence ID" value="RKD73117.1"/>
    <property type="molecule type" value="Genomic_DNA"/>
</dbReference>
<keyword evidence="1" id="KW-0472">Membrane</keyword>
<name>A0A419V3L9_9BACL</name>
<comment type="caution">
    <text evidence="2">The sequence shown here is derived from an EMBL/GenBank/DDBJ whole genome shotgun (WGS) entry which is preliminary data.</text>
</comment>
<gene>
    <name evidence="2" type="ORF">ATL39_2321</name>
</gene>